<keyword evidence="9 12" id="KW-1133">Transmembrane helix</keyword>
<evidence type="ECO:0000256" key="9">
    <source>
        <dbReference type="ARBA" id="ARBA00022989"/>
    </source>
</evidence>
<keyword evidence="11 12" id="KW-0472">Membrane</keyword>
<evidence type="ECO:0000256" key="2">
    <source>
        <dbReference type="ARBA" id="ARBA00009819"/>
    </source>
</evidence>
<dbReference type="Pfam" id="PF01654">
    <property type="entry name" value="Cyt_bd_oxida_I"/>
    <property type="match status" value="1"/>
</dbReference>
<feature type="transmembrane region" description="Helical" evidence="12">
    <location>
        <begin position="218"/>
        <end position="235"/>
    </location>
</feature>
<evidence type="ECO:0000256" key="7">
    <source>
        <dbReference type="ARBA" id="ARBA00022723"/>
    </source>
</evidence>
<feature type="transmembrane region" description="Helical" evidence="12">
    <location>
        <begin position="419"/>
        <end position="442"/>
    </location>
</feature>
<evidence type="ECO:0000256" key="12">
    <source>
        <dbReference type="PIRNR" id="PIRNR006446"/>
    </source>
</evidence>
<dbReference type="RefSeq" id="WP_279967037.1">
    <property type="nucleotide sequence ID" value="NZ_CP122537.1"/>
</dbReference>
<feature type="transmembrane region" description="Helical" evidence="12">
    <location>
        <begin position="54"/>
        <end position="75"/>
    </location>
</feature>
<dbReference type="EMBL" id="CP122537">
    <property type="protein sequence ID" value="WGH80012.1"/>
    <property type="molecule type" value="Genomic_DNA"/>
</dbReference>
<evidence type="ECO:0000256" key="10">
    <source>
        <dbReference type="ARBA" id="ARBA00023004"/>
    </source>
</evidence>
<feature type="transmembrane region" description="Helical" evidence="12">
    <location>
        <begin position="185"/>
        <end position="206"/>
    </location>
</feature>
<reference evidence="13 14" key="1">
    <citation type="submission" date="2023-04" db="EMBL/GenBank/DDBJ databases">
        <title>Jannaschia ovalis sp. nov., a marine bacterium isolated from sea tidal flat.</title>
        <authorList>
            <person name="Kwon D.Y."/>
            <person name="Kim J.-J."/>
        </authorList>
    </citation>
    <scope>NUCLEOTIDE SEQUENCE [LARGE SCALE GENOMIC DNA]</scope>
    <source>
        <strain evidence="13 14">GRR-S6-38</strain>
    </source>
</reference>
<name>A0ABY8LH83_9RHOB</name>
<feature type="transmembrane region" description="Helical" evidence="12">
    <location>
        <begin position="366"/>
        <end position="386"/>
    </location>
</feature>
<feature type="transmembrane region" description="Helical" evidence="12">
    <location>
        <begin position="324"/>
        <end position="346"/>
    </location>
</feature>
<evidence type="ECO:0000256" key="3">
    <source>
        <dbReference type="ARBA" id="ARBA00022448"/>
    </source>
</evidence>
<organism evidence="13 14">
    <name type="scientific">Jannaschia ovalis</name>
    <dbReference type="NCBI Taxonomy" id="3038773"/>
    <lineage>
        <taxon>Bacteria</taxon>
        <taxon>Pseudomonadati</taxon>
        <taxon>Pseudomonadota</taxon>
        <taxon>Alphaproteobacteria</taxon>
        <taxon>Rhodobacterales</taxon>
        <taxon>Roseobacteraceae</taxon>
        <taxon>Jannaschia</taxon>
    </lineage>
</organism>
<keyword evidence="4 12" id="KW-1003">Cell membrane</keyword>
<evidence type="ECO:0000256" key="6">
    <source>
        <dbReference type="ARBA" id="ARBA00022692"/>
    </source>
</evidence>
<evidence type="ECO:0000313" key="14">
    <source>
        <dbReference type="Proteomes" id="UP001243420"/>
    </source>
</evidence>
<keyword evidence="7 12" id="KW-0479">Metal-binding</keyword>
<comment type="similarity">
    <text evidence="2 12">Belongs to the cytochrome ubiquinol oxidase subunit 1 family.</text>
</comment>
<keyword evidence="3 12" id="KW-0813">Transport</keyword>
<accession>A0ABY8LH83</accession>
<dbReference type="PIRSF" id="PIRSF006446">
    <property type="entry name" value="Cyt_quinol_oxidase_1"/>
    <property type="match status" value="1"/>
</dbReference>
<dbReference type="InterPro" id="IPR002585">
    <property type="entry name" value="Cyt-d_ubiquinol_oxidase_su_1"/>
</dbReference>
<dbReference type="PANTHER" id="PTHR30365">
    <property type="entry name" value="CYTOCHROME D UBIQUINOL OXIDASE"/>
    <property type="match status" value="1"/>
</dbReference>
<keyword evidence="8 12" id="KW-0249">Electron transport</keyword>
<proteinExistence type="inferred from homology"/>
<feature type="transmembrane region" description="Helical" evidence="12">
    <location>
        <begin position="12"/>
        <end position="34"/>
    </location>
</feature>
<dbReference type="PANTHER" id="PTHR30365:SF14">
    <property type="entry name" value="CYTOCHROME BD MENAQUINOL OXIDASE SUBUNIT I-RELATED"/>
    <property type="match status" value="1"/>
</dbReference>
<evidence type="ECO:0000256" key="4">
    <source>
        <dbReference type="ARBA" id="ARBA00022475"/>
    </source>
</evidence>
<feature type="transmembrane region" description="Helical" evidence="12">
    <location>
        <begin position="95"/>
        <end position="116"/>
    </location>
</feature>
<gene>
    <name evidence="13" type="ORF">P8627_07060</name>
</gene>
<sequence length="478" mass="52915">MMDTLILSRIQFAANISFHILFPTITIALGWFLLFFKLRFNWTGDLKWMEAYRFWVKIFALSFAMGVVSGITMSFQFGTNWPGFMETVGNIAGPLLAYEVMTAFFLEAVFIGIMLFGFSRVPGWLHTLATFLVAFGTTMSTFWIIVLNSWMHTPQGFEMIDGVAHATDWWAIIFNPSMPYRLAHMLLASGLTVAFLIAGIAAFRYILGDRKETVRSQIRSGLTFAAILIPIQIFAGDMHGLNTLEYQPAKVAAMEGNWETGPNTPLVLFALPNEETRSNDVEIAIPNLASIILTHSPDGVVPGLNDFVAEDGTVLHPPVDKVFWSFRVMVGTGMAMLLLSWASLAFLWRRAEDGRRFAIRRLPKPLLWALVPMAGSGWVATLAGWYTTEIGRQPWLVHGVMTTEMAVADVPAPMVLSTLLGYLAIYAALLFAYIGVVLYLAVKARHGEPLTELTPSSSGAMVDAITREDRGAAILPAE</sequence>
<evidence type="ECO:0000313" key="13">
    <source>
        <dbReference type="EMBL" id="WGH80012.1"/>
    </source>
</evidence>
<keyword evidence="10 12" id="KW-0408">Iron</keyword>
<keyword evidence="14" id="KW-1185">Reference proteome</keyword>
<evidence type="ECO:0000256" key="8">
    <source>
        <dbReference type="ARBA" id="ARBA00022982"/>
    </source>
</evidence>
<evidence type="ECO:0000256" key="5">
    <source>
        <dbReference type="ARBA" id="ARBA00022617"/>
    </source>
</evidence>
<feature type="transmembrane region" description="Helical" evidence="12">
    <location>
        <begin position="128"/>
        <end position="151"/>
    </location>
</feature>
<keyword evidence="6 12" id="KW-0812">Transmembrane</keyword>
<evidence type="ECO:0000256" key="1">
    <source>
        <dbReference type="ARBA" id="ARBA00004651"/>
    </source>
</evidence>
<comment type="subcellular location">
    <subcellularLocation>
        <location evidence="12">Cell inner membrane</location>
    </subcellularLocation>
    <subcellularLocation>
        <location evidence="1">Cell membrane</location>
        <topology evidence="1">Multi-pass membrane protein</topology>
    </subcellularLocation>
</comment>
<dbReference type="Proteomes" id="UP001243420">
    <property type="component" value="Chromosome"/>
</dbReference>
<keyword evidence="5 12" id="KW-0349">Heme</keyword>
<evidence type="ECO:0000256" key="11">
    <source>
        <dbReference type="ARBA" id="ARBA00023136"/>
    </source>
</evidence>
<protein>
    <submittedName>
        <fullName evidence="13">Cytochrome ubiquinol oxidase subunit I</fullName>
    </submittedName>
</protein>